<dbReference type="AlphaFoldDB" id="A0A918DCS7"/>
<evidence type="ECO:0000256" key="3">
    <source>
        <dbReference type="ARBA" id="ARBA00023015"/>
    </source>
</evidence>
<proteinExistence type="predicted"/>
<evidence type="ECO:0000256" key="5">
    <source>
        <dbReference type="ARBA" id="ARBA00023163"/>
    </source>
</evidence>
<dbReference type="GO" id="GO:0000976">
    <property type="term" value="F:transcription cis-regulatory region binding"/>
    <property type="evidence" value="ECO:0007669"/>
    <property type="project" value="TreeGrafter"/>
</dbReference>
<dbReference type="OrthoDB" id="7326651at2"/>
<name>A0A918DCS7_9RHOB</name>
<sequence length="320" mass="34651">MQILAVDDEPDILELLPLLAARVGFPHIVTAASGPAALEILSRPGTGFDCLLFDINMPDIDGIELTRRVRQIPAYRRTPIIIITAMSEREYIDSAFQAGATDYVTKPFDMTELGVRLRLASELAAARRGSEPSPLAQGKDAGDMILQRGDLESAIEIEGVQNVADAVSFRNYIKQLSRSGLAASQLIAIGIRQIADHHSRASEQEFQYILREVVDAVSAVMLNTLSLISYQGNGVFLALSSAAAVLASEDIEAEVQAIIDERDIQLDDGTSINLEVAVGSPVRPHFGGIADVEKSIERAVARANARMSAPPITVNFRQFK</sequence>
<protein>
    <recommendedName>
        <fullName evidence="7">Response regulatory domain-containing protein</fullName>
    </recommendedName>
</protein>
<reference evidence="8 9" key="1">
    <citation type="journal article" date="2014" name="Int. J. Syst. Evol. Microbiol.">
        <title>Complete genome sequence of Corynebacterium casei LMG S-19264T (=DSM 44701T), isolated from a smear-ripened cheese.</title>
        <authorList>
            <consortium name="US DOE Joint Genome Institute (JGI-PGF)"/>
            <person name="Walter F."/>
            <person name="Albersmeier A."/>
            <person name="Kalinowski J."/>
            <person name="Ruckert C."/>
        </authorList>
    </citation>
    <scope>NUCLEOTIDE SEQUENCE [LARGE SCALE GENOMIC DNA]</scope>
    <source>
        <strain evidence="8 9">CGMCC 1.7029</strain>
    </source>
</reference>
<evidence type="ECO:0000256" key="1">
    <source>
        <dbReference type="ARBA" id="ARBA00022553"/>
    </source>
</evidence>
<dbReference type="PANTHER" id="PTHR48111">
    <property type="entry name" value="REGULATOR OF RPOS"/>
    <property type="match status" value="1"/>
</dbReference>
<evidence type="ECO:0000259" key="7">
    <source>
        <dbReference type="PROSITE" id="PS50110"/>
    </source>
</evidence>
<dbReference type="SUPFAM" id="SSF52172">
    <property type="entry name" value="CheY-like"/>
    <property type="match status" value="1"/>
</dbReference>
<feature type="domain" description="Response regulatory" evidence="7">
    <location>
        <begin position="2"/>
        <end position="121"/>
    </location>
</feature>
<keyword evidence="2" id="KW-0902">Two-component regulatory system</keyword>
<dbReference type="EMBL" id="BMLP01000003">
    <property type="protein sequence ID" value="GGO33122.1"/>
    <property type="molecule type" value="Genomic_DNA"/>
</dbReference>
<comment type="caution">
    <text evidence="8">The sequence shown here is derived from an EMBL/GenBank/DDBJ whole genome shotgun (WGS) entry which is preliminary data.</text>
</comment>
<keyword evidence="5" id="KW-0804">Transcription</keyword>
<dbReference type="GO" id="GO:0032993">
    <property type="term" value="C:protein-DNA complex"/>
    <property type="evidence" value="ECO:0007669"/>
    <property type="project" value="TreeGrafter"/>
</dbReference>
<gene>
    <name evidence="8" type="ORF">GCM10010991_22040</name>
</gene>
<feature type="modified residue" description="4-aspartylphosphate" evidence="6">
    <location>
        <position position="54"/>
    </location>
</feature>
<dbReference type="GO" id="GO:0005829">
    <property type="term" value="C:cytosol"/>
    <property type="evidence" value="ECO:0007669"/>
    <property type="project" value="TreeGrafter"/>
</dbReference>
<dbReference type="InterPro" id="IPR001789">
    <property type="entry name" value="Sig_transdc_resp-reg_receiver"/>
</dbReference>
<dbReference type="Proteomes" id="UP000598196">
    <property type="component" value="Unassembled WGS sequence"/>
</dbReference>
<keyword evidence="3" id="KW-0805">Transcription regulation</keyword>
<dbReference type="GO" id="GO:0000156">
    <property type="term" value="F:phosphorelay response regulator activity"/>
    <property type="evidence" value="ECO:0007669"/>
    <property type="project" value="TreeGrafter"/>
</dbReference>
<evidence type="ECO:0000313" key="9">
    <source>
        <dbReference type="Proteomes" id="UP000598196"/>
    </source>
</evidence>
<evidence type="ECO:0000256" key="2">
    <source>
        <dbReference type="ARBA" id="ARBA00023012"/>
    </source>
</evidence>
<keyword evidence="4" id="KW-0238">DNA-binding</keyword>
<dbReference type="Gene3D" id="3.40.50.2300">
    <property type="match status" value="1"/>
</dbReference>
<evidence type="ECO:0000256" key="6">
    <source>
        <dbReference type="PROSITE-ProRule" id="PRU00169"/>
    </source>
</evidence>
<keyword evidence="1 6" id="KW-0597">Phosphoprotein</keyword>
<dbReference type="InterPro" id="IPR011006">
    <property type="entry name" value="CheY-like_superfamily"/>
</dbReference>
<dbReference type="SMART" id="SM00448">
    <property type="entry name" value="REC"/>
    <property type="match status" value="1"/>
</dbReference>
<dbReference type="Pfam" id="PF00072">
    <property type="entry name" value="Response_reg"/>
    <property type="match status" value="1"/>
</dbReference>
<dbReference type="GO" id="GO:0006355">
    <property type="term" value="P:regulation of DNA-templated transcription"/>
    <property type="evidence" value="ECO:0007669"/>
    <property type="project" value="TreeGrafter"/>
</dbReference>
<dbReference type="PANTHER" id="PTHR48111:SF1">
    <property type="entry name" value="TWO-COMPONENT RESPONSE REGULATOR ORR33"/>
    <property type="match status" value="1"/>
</dbReference>
<keyword evidence="9" id="KW-1185">Reference proteome</keyword>
<organism evidence="8 9">
    <name type="scientific">Gemmobacter aquaticus</name>
    <dbReference type="NCBI Taxonomy" id="490185"/>
    <lineage>
        <taxon>Bacteria</taxon>
        <taxon>Pseudomonadati</taxon>
        <taxon>Pseudomonadota</taxon>
        <taxon>Alphaproteobacteria</taxon>
        <taxon>Rhodobacterales</taxon>
        <taxon>Paracoccaceae</taxon>
        <taxon>Gemmobacter</taxon>
    </lineage>
</organism>
<dbReference type="PROSITE" id="PS50110">
    <property type="entry name" value="RESPONSE_REGULATORY"/>
    <property type="match status" value="1"/>
</dbReference>
<accession>A0A918DCS7</accession>
<evidence type="ECO:0000256" key="4">
    <source>
        <dbReference type="ARBA" id="ARBA00023125"/>
    </source>
</evidence>
<evidence type="ECO:0000313" key="8">
    <source>
        <dbReference type="EMBL" id="GGO33122.1"/>
    </source>
</evidence>
<dbReference type="InterPro" id="IPR039420">
    <property type="entry name" value="WalR-like"/>
</dbReference>
<dbReference type="RefSeq" id="WP_158635586.1">
    <property type="nucleotide sequence ID" value="NZ_BMLP01000003.1"/>
</dbReference>